<evidence type="ECO:0000313" key="1">
    <source>
        <dbReference type="EMBL" id="CAL1605877.1"/>
    </source>
</evidence>
<proteinExistence type="predicted"/>
<name>A0AAV2LXR1_KNICA</name>
<evidence type="ECO:0000313" key="2">
    <source>
        <dbReference type="Proteomes" id="UP001497482"/>
    </source>
</evidence>
<dbReference type="AlphaFoldDB" id="A0AAV2LXR1"/>
<dbReference type="Proteomes" id="UP001497482">
    <property type="component" value="Chromosome 5"/>
</dbReference>
<organism evidence="1 2">
    <name type="scientific">Knipowitschia caucasica</name>
    <name type="common">Caucasian dwarf goby</name>
    <name type="synonym">Pomatoschistus caucasicus</name>
    <dbReference type="NCBI Taxonomy" id="637954"/>
    <lineage>
        <taxon>Eukaryota</taxon>
        <taxon>Metazoa</taxon>
        <taxon>Chordata</taxon>
        <taxon>Craniata</taxon>
        <taxon>Vertebrata</taxon>
        <taxon>Euteleostomi</taxon>
        <taxon>Actinopterygii</taxon>
        <taxon>Neopterygii</taxon>
        <taxon>Teleostei</taxon>
        <taxon>Neoteleostei</taxon>
        <taxon>Acanthomorphata</taxon>
        <taxon>Gobiaria</taxon>
        <taxon>Gobiiformes</taxon>
        <taxon>Gobioidei</taxon>
        <taxon>Gobiidae</taxon>
        <taxon>Gobiinae</taxon>
        <taxon>Knipowitschia</taxon>
    </lineage>
</organism>
<sequence>MCARSRGRTLRAPVVLMRRMNERPHETTTSTTRTTIGVRVGHVRGEPELKREEEGELPRGLPVSSSQRFIFFKLS</sequence>
<accession>A0AAV2LXR1</accession>
<keyword evidence="2" id="KW-1185">Reference proteome</keyword>
<reference evidence="1 2" key="1">
    <citation type="submission" date="2024-04" db="EMBL/GenBank/DDBJ databases">
        <authorList>
            <person name="Waldvogel A.-M."/>
            <person name="Schoenle A."/>
        </authorList>
    </citation>
    <scope>NUCLEOTIDE SEQUENCE [LARGE SCALE GENOMIC DNA]</scope>
</reference>
<dbReference type="EMBL" id="OZ035827">
    <property type="protein sequence ID" value="CAL1605877.1"/>
    <property type="molecule type" value="Genomic_DNA"/>
</dbReference>
<gene>
    <name evidence="1" type="ORF">KC01_LOCUS33178</name>
</gene>
<protein>
    <submittedName>
        <fullName evidence="1">Uncharacterized protein</fullName>
    </submittedName>
</protein>